<name>A0ABR3SL63_9PEZI</name>
<dbReference type="PANTHER" id="PTHR10963">
    <property type="entry name" value="GLYCOSYL HYDROLASE-RELATED"/>
    <property type="match status" value="1"/>
</dbReference>
<dbReference type="CDD" id="cd02181">
    <property type="entry name" value="GH16_fungal_Lam16A_glucanase"/>
    <property type="match status" value="1"/>
</dbReference>
<accession>A0ABR3SL63</accession>
<evidence type="ECO:0000313" key="3">
    <source>
        <dbReference type="Proteomes" id="UP001521116"/>
    </source>
</evidence>
<reference evidence="2 3" key="1">
    <citation type="submission" date="2024-02" db="EMBL/GenBank/DDBJ databases">
        <title>De novo assembly and annotation of 12 fungi associated with fruit tree decline syndrome in Ontario, Canada.</title>
        <authorList>
            <person name="Sulman M."/>
            <person name="Ellouze W."/>
            <person name="Ilyukhin E."/>
        </authorList>
    </citation>
    <scope>NUCLEOTIDE SEQUENCE [LARGE SCALE GENOMIC DNA]</scope>
    <source>
        <strain evidence="2 3">M1-105</strain>
    </source>
</reference>
<dbReference type="PANTHER" id="PTHR10963:SF24">
    <property type="entry name" value="GLYCOSIDASE C21B10.07-RELATED"/>
    <property type="match status" value="1"/>
</dbReference>
<evidence type="ECO:0000313" key="2">
    <source>
        <dbReference type="EMBL" id="KAL1622885.1"/>
    </source>
</evidence>
<dbReference type="InterPro" id="IPR013320">
    <property type="entry name" value="ConA-like_dom_sf"/>
</dbReference>
<dbReference type="Proteomes" id="UP001521116">
    <property type="component" value="Unassembled WGS sequence"/>
</dbReference>
<evidence type="ECO:0000259" key="1">
    <source>
        <dbReference type="PROSITE" id="PS51762"/>
    </source>
</evidence>
<dbReference type="PROSITE" id="PS51762">
    <property type="entry name" value="GH16_2"/>
    <property type="match status" value="1"/>
</dbReference>
<feature type="domain" description="GH16" evidence="1">
    <location>
        <begin position="21"/>
        <end position="325"/>
    </location>
</feature>
<gene>
    <name evidence="2" type="ORF">SLS56_008566</name>
</gene>
<dbReference type="Pfam" id="PF26113">
    <property type="entry name" value="GH16_XgeA"/>
    <property type="match status" value="1"/>
</dbReference>
<keyword evidence="3" id="KW-1185">Reference proteome</keyword>
<proteinExistence type="predicted"/>
<dbReference type="EMBL" id="JAJVDC020000129">
    <property type="protein sequence ID" value="KAL1622885.1"/>
    <property type="molecule type" value="Genomic_DNA"/>
</dbReference>
<protein>
    <recommendedName>
        <fullName evidence="1">GH16 domain-containing protein</fullName>
    </recommendedName>
</protein>
<organism evidence="2 3">
    <name type="scientific">Neofusicoccum ribis</name>
    <dbReference type="NCBI Taxonomy" id="45134"/>
    <lineage>
        <taxon>Eukaryota</taxon>
        <taxon>Fungi</taxon>
        <taxon>Dikarya</taxon>
        <taxon>Ascomycota</taxon>
        <taxon>Pezizomycotina</taxon>
        <taxon>Dothideomycetes</taxon>
        <taxon>Dothideomycetes incertae sedis</taxon>
        <taxon>Botryosphaeriales</taxon>
        <taxon>Botryosphaeriaceae</taxon>
        <taxon>Neofusicoccum</taxon>
    </lineage>
</organism>
<dbReference type="SUPFAM" id="SSF49899">
    <property type="entry name" value="Concanavalin A-like lectins/glucanases"/>
    <property type="match status" value="1"/>
</dbReference>
<dbReference type="InterPro" id="IPR000757">
    <property type="entry name" value="Beta-glucanase-like"/>
</dbReference>
<comment type="caution">
    <text evidence="2">The sequence shown here is derived from an EMBL/GenBank/DDBJ whole genome shotgun (WGS) entry which is preliminary data.</text>
</comment>
<sequence>MVSLIALVESSGVTNLLENVTSFGFNTVQGKINYTRDAYWHGESFFENFEFMTSEQYIQPPISSPDPTHGFVNYVDEDTATNTSLISITKDGNPRWGVDTSNTYTPGKDWGRPSIRIESKKSWTHGLFLFDIAHMPGASCGIWPALWSLGSGEWPYNGEIDILEGVHLNTNNQVVIHTGDNCTLVTPPGSALAPVSDPLEKASINGMPAGNCAEEYSSSGCRAQATTPKNYGDPFNANGGGIYAMQWTSSFVKLWFFPRDEVDQKIQDVIGMDPNSVDVSAFGLPETTFAGGRGCDVDEHFKEHRIIFDTTFCGDWGGNSWPSRCPSVAGKKRKESCEIYVGDHPEKYKETYWEINSIMVFKEDT</sequence>
<dbReference type="Gene3D" id="2.60.120.200">
    <property type="match status" value="1"/>
</dbReference>
<dbReference type="InterPro" id="IPR050546">
    <property type="entry name" value="Glycosyl_Hydrlase_16"/>
</dbReference>